<dbReference type="CDD" id="cd01189">
    <property type="entry name" value="INT_ICEBs1_C_like"/>
    <property type="match status" value="1"/>
</dbReference>
<evidence type="ECO:0000313" key="4">
    <source>
        <dbReference type="EMBL" id="MBU5672626.1"/>
    </source>
</evidence>
<dbReference type="InterPro" id="IPR050090">
    <property type="entry name" value="Tyrosine_recombinase_XerCD"/>
</dbReference>
<dbReference type="Pfam" id="PF14657">
    <property type="entry name" value="Arm-DNA-bind_4"/>
    <property type="match status" value="1"/>
</dbReference>
<dbReference type="PANTHER" id="PTHR30349">
    <property type="entry name" value="PHAGE INTEGRASE-RELATED"/>
    <property type="match status" value="1"/>
</dbReference>
<dbReference type="PROSITE" id="PS51898">
    <property type="entry name" value="TYR_RECOMBINASE"/>
    <property type="match status" value="1"/>
</dbReference>
<dbReference type="InterPro" id="IPR002104">
    <property type="entry name" value="Integrase_catalytic"/>
</dbReference>
<comment type="caution">
    <text evidence="4">The sequence shown here is derived from an EMBL/GenBank/DDBJ whole genome shotgun (WGS) entry which is preliminary data.</text>
</comment>
<keyword evidence="1" id="KW-0238">DNA-binding</keyword>
<dbReference type="InterPro" id="IPR044068">
    <property type="entry name" value="CB"/>
</dbReference>
<evidence type="ECO:0000313" key="5">
    <source>
        <dbReference type="Proteomes" id="UP000743001"/>
    </source>
</evidence>
<proteinExistence type="predicted"/>
<keyword evidence="5" id="KW-1185">Reference proteome</keyword>
<organism evidence="4 5">
    <name type="scientific">Paenibacillus brevis</name>
    <dbReference type="NCBI Taxonomy" id="2841508"/>
    <lineage>
        <taxon>Bacteria</taxon>
        <taxon>Bacillati</taxon>
        <taxon>Bacillota</taxon>
        <taxon>Bacilli</taxon>
        <taxon>Bacillales</taxon>
        <taxon>Paenibacillaceae</taxon>
        <taxon>Paenibacillus</taxon>
    </lineage>
</organism>
<sequence length="381" mass="43832">MPVYPYTKKGKEHYYYAFEVKKRDGGRKTIKERGFETKGAARSAERQARVDWEKGQYVDPSKMTVTEYMNYFVDNKQDLSPESRETNKGHIKNHITPVIGNILFQKLTVDDIERLVKSLQEKVLAPGTNGATGDKLADGTIRKIFNLVQTAYRAAQKKELIVKNPFDLLDDGSKPRASKPKVDYWTVNEVKKFFEVLEHRQKILFVLAIYTGMRRGEILGLRWKDVDMKNSQIRIRQTLKPKGRVKEGGKNQNAERSITFSKHVSSELKKHKAMIVQECWEAGREFKDDGFVICDPDGKPASVGNFHKFWKRVVNNTNMRYIRFHDLRHTCASLLLTSGAHPKVVQELLGHSSIKVTLDLYSHLMPNMQSEAVSKLDEMLK</sequence>
<evidence type="ECO:0000256" key="1">
    <source>
        <dbReference type="PROSITE-ProRule" id="PRU01248"/>
    </source>
</evidence>
<name>A0ABS6FRQ4_9BACL</name>
<reference evidence="4 5" key="1">
    <citation type="submission" date="2021-06" db="EMBL/GenBank/DDBJ databases">
        <authorList>
            <person name="Sun Q."/>
            <person name="Li D."/>
        </authorList>
    </citation>
    <scope>NUCLEOTIDE SEQUENCE [LARGE SCALE GENOMIC DNA]</scope>
    <source>
        <strain evidence="4 5">MSJ-6</strain>
    </source>
</reference>
<dbReference type="Pfam" id="PF00589">
    <property type="entry name" value="Phage_integrase"/>
    <property type="match status" value="1"/>
</dbReference>
<evidence type="ECO:0000259" key="3">
    <source>
        <dbReference type="PROSITE" id="PS51900"/>
    </source>
</evidence>
<evidence type="ECO:0000259" key="2">
    <source>
        <dbReference type="PROSITE" id="PS51898"/>
    </source>
</evidence>
<dbReference type="EMBL" id="JAHLQJ010000010">
    <property type="protein sequence ID" value="MBU5672626.1"/>
    <property type="molecule type" value="Genomic_DNA"/>
</dbReference>
<protein>
    <submittedName>
        <fullName evidence="4">Site-specific integrase</fullName>
    </submittedName>
</protein>
<dbReference type="PROSITE" id="PS51900">
    <property type="entry name" value="CB"/>
    <property type="match status" value="1"/>
</dbReference>
<feature type="domain" description="Tyr recombinase" evidence="2">
    <location>
        <begin position="180"/>
        <end position="374"/>
    </location>
</feature>
<dbReference type="RefSeq" id="WP_216479212.1">
    <property type="nucleotide sequence ID" value="NZ_JAHLQJ010000010.1"/>
</dbReference>
<dbReference type="Proteomes" id="UP000743001">
    <property type="component" value="Unassembled WGS sequence"/>
</dbReference>
<accession>A0ABS6FRQ4</accession>
<feature type="domain" description="Core-binding (CB)" evidence="3">
    <location>
        <begin position="63"/>
        <end position="156"/>
    </location>
</feature>
<dbReference type="InterPro" id="IPR028259">
    <property type="entry name" value="AP2-like_int_N"/>
</dbReference>
<dbReference type="PANTHER" id="PTHR30349:SF64">
    <property type="entry name" value="PROPHAGE INTEGRASE INTD-RELATED"/>
    <property type="match status" value="1"/>
</dbReference>
<gene>
    <name evidence="4" type="ORF">KQJ23_12390</name>
</gene>
<dbReference type="InterPro" id="IPR004107">
    <property type="entry name" value="Integrase_SAM-like_N"/>
</dbReference>
<dbReference type="Pfam" id="PF14659">
    <property type="entry name" value="Phage_int_SAM_3"/>
    <property type="match status" value="1"/>
</dbReference>